<dbReference type="Gene3D" id="3.20.20.140">
    <property type="entry name" value="Metal-dependent hydrolases"/>
    <property type="match status" value="1"/>
</dbReference>
<dbReference type="InterPro" id="IPR011059">
    <property type="entry name" value="Metal-dep_hydrolase_composite"/>
</dbReference>
<sequence>MAISQIISLFLLHLLLPLAYVSLSQSSHQLICEVGTGNGGSVGGISPLPASLSKLLIKGGTVVNAHRQERADVYVGDEVTVLDATGRYVMPGGIDPHTHLDAEFMGTVAVDDFFSGQAAALAGGTTMHIDFVHPVNGSLMSGFEAYEKKASKSCMDYGFHMVIRHWDESVSKEMEIMVKEKGKLLN</sequence>
<evidence type="ECO:0000256" key="1">
    <source>
        <dbReference type="ARBA" id="ARBA00008829"/>
    </source>
</evidence>
<dbReference type="SUPFAM" id="SSF51556">
    <property type="entry name" value="Metallo-dependent hydrolases"/>
    <property type="match status" value="1"/>
</dbReference>
<reference evidence="4 5" key="1">
    <citation type="journal article" date="2021" name="bioRxiv">
        <title>The Gossypium anomalum genome as a resource for cotton improvement and evolutionary analysis of hybrid incompatibility.</title>
        <authorList>
            <person name="Grover C.E."/>
            <person name="Yuan D."/>
            <person name="Arick M.A."/>
            <person name="Miller E.R."/>
            <person name="Hu G."/>
            <person name="Peterson D.G."/>
            <person name="Wendel J.F."/>
            <person name="Udall J.A."/>
        </authorList>
    </citation>
    <scope>NUCLEOTIDE SEQUENCE [LARGE SCALE GENOMIC DNA]</scope>
    <source>
        <strain evidence="4">JFW-Udall</strain>
        <tissue evidence="4">Leaf</tissue>
    </source>
</reference>
<dbReference type="GO" id="GO:0004157">
    <property type="term" value="F:dihydropyrimidinase activity"/>
    <property type="evidence" value="ECO:0007669"/>
    <property type="project" value="TreeGrafter"/>
</dbReference>
<dbReference type="InterPro" id="IPR050378">
    <property type="entry name" value="Metallo-dep_Hydrolases_sf"/>
</dbReference>
<evidence type="ECO:0000256" key="2">
    <source>
        <dbReference type="SAM" id="SignalP"/>
    </source>
</evidence>
<dbReference type="SUPFAM" id="SSF51338">
    <property type="entry name" value="Composite domain of metallo-dependent hydrolases"/>
    <property type="match status" value="1"/>
</dbReference>
<protein>
    <recommendedName>
        <fullName evidence="3">Amidohydrolase 3 domain-containing protein</fullName>
    </recommendedName>
</protein>
<comment type="caution">
    <text evidence="4">The sequence shown here is derived from an EMBL/GenBank/DDBJ whole genome shotgun (WGS) entry which is preliminary data.</text>
</comment>
<accession>A0A8J6CRN3</accession>
<dbReference type="InterPro" id="IPR013108">
    <property type="entry name" value="Amidohydro_3"/>
</dbReference>
<dbReference type="PANTHER" id="PTHR11647">
    <property type="entry name" value="HYDRANTOINASE/DIHYDROPYRIMIDINASE FAMILY MEMBER"/>
    <property type="match status" value="1"/>
</dbReference>
<evidence type="ECO:0000259" key="3">
    <source>
        <dbReference type="Pfam" id="PF07969"/>
    </source>
</evidence>
<dbReference type="InterPro" id="IPR032466">
    <property type="entry name" value="Metal_Hydrolase"/>
</dbReference>
<dbReference type="OrthoDB" id="1924787at2759"/>
<organism evidence="4 5">
    <name type="scientific">Gossypium anomalum</name>
    <dbReference type="NCBI Taxonomy" id="47600"/>
    <lineage>
        <taxon>Eukaryota</taxon>
        <taxon>Viridiplantae</taxon>
        <taxon>Streptophyta</taxon>
        <taxon>Embryophyta</taxon>
        <taxon>Tracheophyta</taxon>
        <taxon>Spermatophyta</taxon>
        <taxon>Magnoliopsida</taxon>
        <taxon>eudicotyledons</taxon>
        <taxon>Gunneridae</taxon>
        <taxon>Pentapetalae</taxon>
        <taxon>rosids</taxon>
        <taxon>malvids</taxon>
        <taxon>Malvales</taxon>
        <taxon>Malvaceae</taxon>
        <taxon>Malvoideae</taxon>
        <taxon>Gossypium</taxon>
    </lineage>
</organism>
<dbReference type="FunFam" id="3.20.20.140:FF:000174">
    <property type="entry name" value="Dihydropyrimidinase-related protein 2"/>
    <property type="match status" value="1"/>
</dbReference>
<dbReference type="Pfam" id="PF07969">
    <property type="entry name" value="Amidohydro_3"/>
    <property type="match status" value="1"/>
</dbReference>
<dbReference type="Proteomes" id="UP000701853">
    <property type="component" value="Chromosome 8"/>
</dbReference>
<dbReference type="GO" id="GO:0006208">
    <property type="term" value="P:pyrimidine nucleobase catabolic process"/>
    <property type="evidence" value="ECO:0007669"/>
    <property type="project" value="TreeGrafter"/>
</dbReference>
<keyword evidence="2" id="KW-0732">Signal</keyword>
<feature type="chain" id="PRO_5035162875" description="Amidohydrolase 3 domain-containing protein" evidence="2">
    <location>
        <begin position="27"/>
        <end position="186"/>
    </location>
</feature>
<evidence type="ECO:0000313" key="5">
    <source>
        <dbReference type="Proteomes" id="UP000701853"/>
    </source>
</evidence>
<comment type="similarity">
    <text evidence="1">Belongs to the metallo-dependent hydrolases superfamily. Hydantoinase/dihydropyrimidinase family.</text>
</comment>
<name>A0A8J6CRN3_9ROSI</name>
<dbReference type="PANTHER" id="PTHR11647:SF1">
    <property type="entry name" value="COLLAPSIN RESPONSE MEDIATOR PROTEIN"/>
    <property type="match status" value="1"/>
</dbReference>
<feature type="signal peptide" evidence="2">
    <location>
        <begin position="1"/>
        <end position="26"/>
    </location>
</feature>
<dbReference type="EMBL" id="JAHUZN010000008">
    <property type="protein sequence ID" value="KAG8484882.1"/>
    <property type="molecule type" value="Genomic_DNA"/>
</dbReference>
<evidence type="ECO:0000313" key="4">
    <source>
        <dbReference type="EMBL" id="KAG8484882.1"/>
    </source>
</evidence>
<dbReference type="GO" id="GO:0005829">
    <property type="term" value="C:cytosol"/>
    <property type="evidence" value="ECO:0007669"/>
    <property type="project" value="TreeGrafter"/>
</dbReference>
<keyword evidence="5" id="KW-1185">Reference proteome</keyword>
<proteinExistence type="inferred from homology"/>
<feature type="domain" description="Amidohydrolase 3" evidence="3">
    <location>
        <begin position="81"/>
        <end position="104"/>
    </location>
</feature>
<gene>
    <name evidence="4" type="ORF">CXB51_021291</name>
</gene>
<dbReference type="AlphaFoldDB" id="A0A8J6CRN3"/>